<dbReference type="EMBL" id="UGGT01000001">
    <property type="protein sequence ID" value="STO20879.1"/>
    <property type="molecule type" value="Genomic_DNA"/>
</dbReference>
<dbReference type="GeneID" id="93292446"/>
<protein>
    <recommendedName>
        <fullName evidence="5">Transmembrane protein</fullName>
    </recommendedName>
</protein>
<evidence type="ECO:0000313" key="4">
    <source>
        <dbReference type="Proteomes" id="UP000254554"/>
    </source>
</evidence>
<name>A0A377G8C7_9GAMM</name>
<gene>
    <name evidence="3" type="ORF">NCTC11370_00938</name>
</gene>
<evidence type="ECO:0000256" key="2">
    <source>
        <dbReference type="SAM" id="Phobius"/>
    </source>
</evidence>
<keyword evidence="2" id="KW-1133">Transmembrane helix</keyword>
<organism evidence="3 4">
    <name type="scientific">Fluoribacter dumoffii</name>
    <dbReference type="NCBI Taxonomy" id="463"/>
    <lineage>
        <taxon>Bacteria</taxon>
        <taxon>Pseudomonadati</taxon>
        <taxon>Pseudomonadota</taxon>
        <taxon>Gammaproteobacteria</taxon>
        <taxon>Legionellales</taxon>
        <taxon>Legionellaceae</taxon>
        <taxon>Fluoribacter</taxon>
    </lineage>
</organism>
<proteinExistence type="predicted"/>
<dbReference type="Proteomes" id="UP000254554">
    <property type="component" value="Unassembled WGS sequence"/>
</dbReference>
<dbReference type="AlphaFoldDB" id="A0A377G8C7"/>
<keyword evidence="2" id="KW-0472">Membrane</keyword>
<evidence type="ECO:0000256" key="1">
    <source>
        <dbReference type="SAM" id="MobiDB-lite"/>
    </source>
</evidence>
<reference evidence="3 4" key="1">
    <citation type="submission" date="2018-06" db="EMBL/GenBank/DDBJ databases">
        <authorList>
            <consortium name="Pathogen Informatics"/>
            <person name="Doyle S."/>
        </authorList>
    </citation>
    <scope>NUCLEOTIDE SEQUENCE [LARGE SCALE GENOMIC DNA]</scope>
    <source>
        <strain evidence="3 4">NCTC11370</strain>
    </source>
</reference>
<evidence type="ECO:0000313" key="3">
    <source>
        <dbReference type="EMBL" id="STO20879.1"/>
    </source>
</evidence>
<keyword evidence="4" id="KW-1185">Reference proteome</keyword>
<sequence length="284" mass="30169">MAFNKHTHHEKFSGGSNYHSHQSLPPFNPHAQVYTPYSPHVQVSSRSPGIDYVPLRTVHTPSRRFYSTPSSGSSGIYLLVGMILVPVILVALFLKLTLGGMGYTAASMAATGASAASASGAMALGAATFGIGALALYGALGFAYLYSSAKECYRSDKNVFAMIKSRVVNEEGFTAKGVLKSIGAVLWSPFLLLGGLAGMGVKAVENARSAKSPVQKTVDTPSELTAFPYTKLTEEPKKENSKPLGQEPIHYPSVLATEQEELGNLLESQTLTSSSIYPKIGFGN</sequence>
<feature type="transmembrane region" description="Helical" evidence="2">
    <location>
        <begin position="124"/>
        <end position="146"/>
    </location>
</feature>
<feature type="transmembrane region" description="Helical" evidence="2">
    <location>
        <begin position="75"/>
        <end position="94"/>
    </location>
</feature>
<feature type="region of interest" description="Disordered" evidence="1">
    <location>
        <begin position="1"/>
        <end position="20"/>
    </location>
</feature>
<dbReference type="OrthoDB" id="5654410at2"/>
<accession>A0A377G8C7</accession>
<dbReference type="RefSeq" id="WP_010653175.1">
    <property type="nucleotide sequence ID" value="NZ_JAPHOO010000001.1"/>
</dbReference>
<evidence type="ECO:0008006" key="5">
    <source>
        <dbReference type="Google" id="ProtNLM"/>
    </source>
</evidence>
<dbReference type="STRING" id="1094715.GCA_000236165_01483"/>
<keyword evidence="2" id="KW-0812">Transmembrane</keyword>